<accession>A0AAV7MV99</accession>
<proteinExistence type="predicted"/>
<evidence type="ECO:0000313" key="2">
    <source>
        <dbReference type="Proteomes" id="UP001066276"/>
    </source>
</evidence>
<reference evidence="1" key="1">
    <citation type="journal article" date="2022" name="bioRxiv">
        <title>Sequencing and chromosome-scale assembly of the giantPleurodeles waltlgenome.</title>
        <authorList>
            <person name="Brown T."/>
            <person name="Elewa A."/>
            <person name="Iarovenko S."/>
            <person name="Subramanian E."/>
            <person name="Araus A.J."/>
            <person name="Petzold A."/>
            <person name="Susuki M."/>
            <person name="Suzuki K.-i.T."/>
            <person name="Hayashi T."/>
            <person name="Toyoda A."/>
            <person name="Oliveira C."/>
            <person name="Osipova E."/>
            <person name="Leigh N.D."/>
            <person name="Simon A."/>
            <person name="Yun M.H."/>
        </authorList>
    </citation>
    <scope>NUCLEOTIDE SEQUENCE</scope>
    <source>
        <strain evidence="1">20211129_DDA</strain>
        <tissue evidence="1">Liver</tissue>
    </source>
</reference>
<dbReference type="AlphaFoldDB" id="A0AAV7MV99"/>
<protein>
    <submittedName>
        <fullName evidence="1">Uncharacterized protein</fullName>
    </submittedName>
</protein>
<keyword evidence="2" id="KW-1185">Reference proteome</keyword>
<sequence length="133" mass="15496">MTDPHAPRKLRNLQTKYRAFAHHEVKTMDLALRHRLYKTGGRAGKLLAWLGCRKKEMRWLHSIVGDNGVRYNTELEIANVFANYYEPLYHTHTTAEPSFIESYQAQIPLPRLTVEDRNSLDQDIDLTEIKAAF</sequence>
<dbReference type="Proteomes" id="UP001066276">
    <property type="component" value="Chromosome 9"/>
</dbReference>
<comment type="caution">
    <text evidence="1">The sequence shown here is derived from an EMBL/GenBank/DDBJ whole genome shotgun (WGS) entry which is preliminary data.</text>
</comment>
<organism evidence="1 2">
    <name type="scientific">Pleurodeles waltl</name>
    <name type="common">Iberian ribbed newt</name>
    <dbReference type="NCBI Taxonomy" id="8319"/>
    <lineage>
        <taxon>Eukaryota</taxon>
        <taxon>Metazoa</taxon>
        <taxon>Chordata</taxon>
        <taxon>Craniata</taxon>
        <taxon>Vertebrata</taxon>
        <taxon>Euteleostomi</taxon>
        <taxon>Amphibia</taxon>
        <taxon>Batrachia</taxon>
        <taxon>Caudata</taxon>
        <taxon>Salamandroidea</taxon>
        <taxon>Salamandridae</taxon>
        <taxon>Pleurodelinae</taxon>
        <taxon>Pleurodeles</taxon>
    </lineage>
</organism>
<dbReference type="EMBL" id="JANPWB010000013">
    <property type="protein sequence ID" value="KAJ1106277.1"/>
    <property type="molecule type" value="Genomic_DNA"/>
</dbReference>
<gene>
    <name evidence="1" type="ORF">NDU88_003678</name>
</gene>
<name>A0AAV7MV99_PLEWA</name>
<evidence type="ECO:0000313" key="1">
    <source>
        <dbReference type="EMBL" id="KAJ1106277.1"/>
    </source>
</evidence>